<dbReference type="RefSeq" id="WP_088409839.1">
    <property type="nucleotide sequence ID" value="NZ_CP021995.1"/>
</dbReference>
<protein>
    <recommendedName>
        <fullName evidence="4">Molybdopterin synthase catalytic subunit</fullName>
        <ecNumber evidence="3">2.8.1.12</ecNumber>
    </recommendedName>
    <alternativeName>
        <fullName evidence="10">MPT synthase subunit 2</fullName>
    </alternativeName>
    <alternativeName>
        <fullName evidence="8">Molybdenum cofactor biosynthesis protein E</fullName>
    </alternativeName>
    <alternativeName>
        <fullName evidence="9">Molybdopterin-converting factor large subunit</fullName>
    </alternativeName>
    <alternativeName>
        <fullName evidence="11">Molybdopterin-converting factor subunit 2</fullName>
    </alternativeName>
</protein>
<keyword evidence="5" id="KW-0501">Molybdenum cofactor biosynthesis</keyword>
<evidence type="ECO:0000256" key="8">
    <source>
        <dbReference type="ARBA" id="ARBA00029745"/>
    </source>
</evidence>
<comment type="function">
    <text evidence="6">Converts molybdopterin precursor Z into molybdopterin. This requires the incorporation of two sulfur atoms into precursor Z to generate a dithiolene group. The sulfur is provided by MoaD.</text>
</comment>
<evidence type="ECO:0000256" key="1">
    <source>
        <dbReference type="ARBA" id="ARBA00005046"/>
    </source>
</evidence>
<evidence type="ECO:0000313" key="14">
    <source>
        <dbReference type="Proteomes" id="UP000197024"/>
    </source>
</evidence>
<evidence type="ECO:0000256" key="3">
    <source>
        <dbReference type="ARBA" id="ARBA00011950"/>
    </source>
</evidence>
<proteinExistence type="inferred from homology"/>
<evidence type="ECO:0000256" key="4">
    <source>
        <dbReference type="ARBA" id="ARBA00013858"/>
    </source>
</evidence>
<comment type="similarity">
    <text evidence="2">Belongs to the MoaE family.</text>
</comment>
<name>A0A1Z3LUC5_BREDI</name>
<dbReference type="SUPFAM" id="SSF54690">
    <property type="entry name" value="Molybdopterin synthase subunit MoaE"/>
    <property type="match status" value="1"/>
</dbReference>
<dbReference type="EMBL" id="CP021995">
    <property type="protein sequence ID" value="ASD25617.1"/>
    <property type="molecule type" value="Genomic_DNA"/>
</dbReference>
<comment type="catalytic activity">
    <reaction evidence="12">
        <text>2 [molybdopterin-synthase sulfur-carrier protein]-C-terminal-Gly-aminoethanethioate + cyclic pyranopterin phosphate + H2O = molybdopterin + 2 [molybdopterin-synthase sulfur-carrier protein]-C-terminal Gly-Gly + 2 H(+)</text>
        <dbReference type="Rhea" id="RHEA:26333"/>
        <dbReference type="Rhea" id="RHEA-COMP:12202"/>
        <dbReference type="Rhea" id="RHEA-COMP:19907"/>
        <dbReference type="ChEBI" id="CHEBI:15377"/>
        <dbReference type="ChEBI" id="CHEBI:15378"/>
        <dbReference type="ChEBI" id="CHEBI:58698"/>
        <dbReference type="ChEBI" id="CHEBI:59648"/>
        <dbReference type="ChEBI" id="CHEBI:90778"/>
        <dbReference type="ChEBI" id="CHEBI:232372"/>
        <dbReference type="EC" id="2.8.1.12"/>
    </reaction>
</comment>
<sequence length="152" mass="16884">MPLDVELALAPFSPAELLEVFVRDRPADGAVVSFIGLARGQGRDGDTVSRLQLDWYPGMTERSMLVIARAAQERFEVSDILVRHRCGELSPEEPIVLVAVASPHRRQAFLAADYLMDRLKTEAAFWKREHKAGGAAWVEPSAADRADLARWS</sequence>
<dbReference type="PANTHER" id="PTHR23404">
    <property type="entry name" value="MOLYBDOPTERIN SYNTHASE RELATED"/>
    <property type="match status" value="1"/>
</dbReference>
<dbReference type="GO" id="GO:0030366">
    <property type="term" value="F:molybdopterin synthase activity"/>
    <property type="evidence" value="ECO:0007669"/>
    <property type="project" value="UniProtKB-EC"/>
</dbReference>
<comment type="subunit">
    <text evidence="7">Heterotetramer of 2 MoaD subunits and 2 MoaE subunits. Also stable as homodimer. The enzyme changes between these two forms during catalysis.</text>
</comment>
<dbReference type="CDD" id="cd00756">
    <property type="entry name" value="MoaE"/>
    <property type="match status" value="1"/>
</dbReference>
<dbReference type="UniPathway" id="UPA00344"/>
<reference evidence="13 14" key="1">
    <citation type="submission" date="2017-06" db="EMBL/GenBank/DDBJ databases">
        <title>Biodegradation of gentamicin by bacterial consortia AMQD4 in synthetic medium and raw gentamicin sewage.</title>
        <authorList>
            <person name="Chang H."/>
            <person name="Feng Y."/>
            <person name="Li Z."/>
            <person name="Xue J."/>
            <person name="Cheng D."/>
        </authorList>
    </citation>
    <scope>NUCLEOTIDE SEQUENCE [LARGE SCALE GENOMIC DNA]</scope>
    <source>
        <strain evidence="13 14">BZC3</strain>
    </source>
</reference>
<evidence type="ECO:0000256" key="9">
    <source>
        <dbReference type="ARBA" id="ARBA00030407"/>
    </source>
</evidence>
<evidence type="ECO:0000256" key="6">
    <source>
        <dbReference type="ARBA" id="ARBA00025448"/>
    </source>
</evidence>
<dbReference type="Gene3D" id="3.90.1170.40">
    <property type="entry name" value="Molybdopterin biosynthesis MoaE subunit"/>
    <property type="match status" value="1"/>
</dbReference>
<reference evidence="13 14" key="2">
    <citation type="submission" date="2017-06" db="EMBL/GenBank/DDBJ databases">
        <authorList>
            <person name="Kim H.J."/>
            <person name="Triplett B.A."/>
        </authorList>
    </citation>
    <scope>NUCLEOTIDE SEQUENCE [LARGE SCALE GENOMIC DNA]</scope>
    <source>
        <strain evidence="13 14">BZC3</strain>
    </source>
</reference>
<gene>
    <name evidence="13" type="ORF">CD943_01140</name>
</gene>
<dbReference type="InterPro" id="IPR036563">
    <property type="entry name" value="MoaE_sf"/>
</dbReference>
<dbReference type="GO" id="GO:0006777">
    <property type="term" value="P:Mo-molybdopterin cofactor biosynthetic process"/>
    <property type="evidence" value="ECO:0007669"/>
    <property type="project" value="UniProtKB-KW"/>
</dbReference>
<dbReference type="InterPro" id="IPR003448">
    <property type="entry name" value="Mopterin_biosynth_MoaE"/>
</dbReference>
<evidence type="ECO:0000256" key="7">
    <source>
        <dbReference type="ARBA" id="ARBA00026066"/>
    </source>
</evidence>
<dbReference type="Proteomes" id="UP000197024">
    <property type="component" value="Chromosome"/>
</dbReference>
<comment type="pathway">
    <text evidence="1">Cofactor biosynthesis; molybdopterin biosynthesis.</text>
</comment>
<evidence type="ECO:0000256" key="2">
    <source>
        <dbReference type="ARBA" id="ARBA00005426"/>
    </source>
</evidence>
<organism evidence="13 14">
    <name type="scientific">Brevundimonas diminuta</name>
    <name type="common">Pseudomonas diminuta</name>
    <dbReference type="NCBI Taxonomy" id="293"/>
    <lineage>
        <taxon>Bacteria</taxon>
        <taxon>Pseudomonadati</taxon>
        <taxon>Pseudomonadota</taxon>
        <taxon>Alphaproteobacteria</taxon>
        <taxon>Caulobacterales</taxon>
        <taxon>Caulobacteraceae</taxon>
        <taxon>Brevundimonas</taxon>
    </lineage>
</organism>
<dbReference type="Pfam" id="PF02391">
    <property type="entry name" value="MoaE"/>
    <property type="match status" value="1"/>
</dbReference>
<evidence type="ECO:0000256" key="5">
    <source>
        <dbReference type="ARBA" id="ARBA00023150"/>
    </source>
</evidence>
<accession>A0A1Z3LUC5</accession>
<evidence type="ECO:0000256" key="10">
    <source>
        <dbReference type="ARBA" id="ARBA00030781"/>
    </source>
</evidence>
<dbReference type="EC" id="2.8.1.12" evidence="3"/>
<dbReference type="AlphaFoldDB" id="A0A1Z3LUC5"/>
<evidence type="ECO:0000313" key="13">
    <source>
        <dbReference type="EMBL" id="ASD25617.1"/>
    </source>
</evidence>
<evidence type="ECO:0000256" key="12">
    <source>
        <dbReference type="ARBA" id="ARBA00049878"/>
    </source>
</evidence>
<evidence type="ECO:0000256" key="11">
    <source>
        <dbReference type="ARBA" id="ARBA00032474"/>
    </source>
</evidence>